<accession>A0A1V4IIC9</accession>
<keyword evidence="1" id="KW-0175">Coiled coil</keyword>
<comment type="caution">
    <text evidence="4">The sequence shown here is derived from an EMBL/GenBank/DDBJ whole genome shotgun (WGS) entry which is preliminary data.</text>
</comment>
<dbReference type="STRING" id="225345.CLCHR_33470"/>
<dbReference type="AlphaFoldDB" id="A0A1V4IIC9"/>
<dbReference type="GO" id="GO:0006310">
    <property type="term" value="P:DNA recombination"/>
    <property type="evidence" value="ECO:0007669"/>
    <property type="project" value="TreeGrafter"/>
</dbReference>
<feature type="domain" description="Transposase (putative) YhgA-like" evidence="2">
    <location>
        <begin position="10"/>
        <end position="220"/>
    </location>
</feature>
<dbReference type="GO" id="GO:1990238">
    <property type="term" value="F:double-stranded DNA endonuclease activity"/>
    <property type="evidence" value="ECO:0007669"/>
    <property type="project" value="TreeGrafter"/>
</dbReference>
<organism evidence="4 5">
    <name type="scientific">Clostridium chromiireducens</name>
    <dbReference type="NCBI Taxonomy" id="225345"/>
    <lineage>
        <taxon>Bacteria</taxon>
        <taxon>Bacillati</taxon>
        <taxon>Bacillota</taxon>
        <taxon>Clostridia</taxon>
        <taxon>Eubacteriales</taxon>
        <taxon>Clostridiaceae</taxon>
        <taxon>Clostridium</taxon>
    </lineage>
</organism>
<evidence type="ECO:0000259" key="3">
    <source>
        <dbReference type="Pfam" id="PF14261"/>
    </source>
</evidence>
<dbReference type="Pfam" id="PF14261">
    <property type="entry name" value="DUF4351"/>
    <property type="match status" value="1"/>
</dbReference>
<feature type="coiled-coil region" evidence="1">
    <location>
        <begin position="261"/>
        <end position="289"/>
    </location>
</feature>
<dbReference type="InterPro" id="IPR025587">
    <property type="entry name" value="DUF4351"/>
</dbReference>
<sequence>MGYKKAINNIHDKSYKDLYSNKIVFLNLVKEMLSASWAKDLNEENLILVDKQYILSDYEENEADIVYKASINGGEVIFYTLLEFQSTVDYKMPLRLFFYINEVLREYIKNLKEENKKNRKGFKIPAVVPIVLYNSIRRWNSPRFFKDIVSNSELFGDDIVNFKYELFDVNHQYTKEELIKNNNITSAIFLLDQKVNPLEFFERLKAVALKFSKLTSREKEILKHWLRNTVDEAIRENVVKILEADNREGVENMVANNAFMIEEMKEKVRKETEKETRKQERENIRLKDIRRVKNLLTKKFGVLNNDYDKKIEELDSNDLNLIIDNILDIESIKDVEKYLQN</sequence>
<reference evidence="4 5" key="1">
    <citation type="submission" date="2017-03" db="EMBL/GenBank/DDBJ databases">
        <title>Genome sequence of Clostridium chromiireducens DSM 23318.</title>
        <authorList>
            <person name="Poehlein A."/>
            <person name="Daniel R."/>
        </authorList>
    </citation>
    <scope>NUCLEOTIDE SEQUENCE [LARGE SCALE GENOMIC DNA]</scope>
    <source>
        <strain evidence="4 5">DSM 23318</strain>
    </source>
</reference>
<dbReference type="Proteomes" id="UP000191056">
    <property type="component" value="Unassembled WGS sequence"/>
</dbReference>
<dbReference type="RefSeq" id="WP_079440938.1">
    <property type="nucleotide sequence ID" value="NZ_MZGT01000048.1"/>
</dbReference>
<evidence type="ECO:0000313" key="4">
    <source>
        <dbReference type="EMBL" id="OPJ59669.1"/>
    </source>
</evidence>
<protein>
    <submittedName>
        <fullName evidence="4">Putative transposase, YhgA-like</fullName>
    </submittedName>
</protein>
<dbReference type="Pfam" id="PF04754">
    <property type="entry name" value="Transposase_31"/>
    <property type="match status" value="1"/>
</dbReference>
<dbReference type="PANTHER" id="PTHR34611">
    <property type="match status" value="1"/>
</dbReference>
<evidence type="ECO:0000256" key="1">
    <source>
        <dbReference type="SAM" id="Coils"/>
    </source>
</evidence>
<dbReference type="EMBL" id="MZGT01000048">
    <property type="protein sequence ID" value="OPJ59669.1"/>
    <property type="molecule type" value="Genomic_DNA"/>
</dbReference>
<name>A0A1V4IIC9_9CLOT</name>
<proteinExistence type="predicted"/>
<dbReference type="InterPro" id="IPR051699">
    <property type="entry name" value="Rpn/YhgA-like_nuclease"/>
</dbReference>
<dbReference type="InterPro" id="IPR006842">
    <property type="entry name" value="Transposase_31"/>
</dbReference>
<dbReference type="PANTHER" id="PTHR34611:SF2">
    <property type="entry name" value="INACTIVE RECOMBINATION-PROMOTING NUCLEASE-LIKE PROTEIN RPNE-RELATED"/>
    <property type="match status" value="1"/>
</dbReference>
<feature type="domain" description="DUF4351" evidence="3">
    <location>
        <begin position="292"/>
        <end position="339"/>
    </location>
</feature>
<evidence type="ECO:0000259" key="2">
    <source>
        <dbReference type="Pfam" id="PF04754"/>
    </source>
</evidence>
<dbReference type="OrthoDB" id="1980949at2"/>
<evidence type="ECO:0000313" key="5">
    <source>
        <dbReference type="Proteomes" id="UP000191056"/>
    </source>
</evidence>
<gene>
    <name evidence="4" type="ORF">CLCHR_33470</name>
</gene>
<keyword evidence="5" id="KW-1185">Reference proteome</keyword>